<dbReference type="InterPro" id="IPR003786">
    <property type="entry name" value="FdhD"/>
</dbReference>
<dbReference type="AlphaFoldDB" id="A0A1I0EEL4"/>
<name>A0A1I0EEL4_9FIRM</name>
<reference evidence="3 4" key="1">
    <citation type="submission" date="2016-10" db="EMBL/GenBank/DDBJ databases">
        <authorList>
            <person name="de Groot N.N."/>
        </authorList>
    </citation>
    <scope>NUCLEOTIDE SEQUENCE [LARGE SCALE GENOMIC DNA]</scope>
    <source>
        <strain evidence="3 4">DSM 1801</strain>
    </source>
</reference>
<dbReference type="Gene3D" id="3.40.140.10">
    <property type="entry name" value="Cytidine Deaminase, domain 2"/>
    <property type="match status" value="1"/>
</dbReference>
<dbReference type="PANTHER" id="PTHR30592:SF1">
    <property type="entry name" value="SULFUR CARRIER PROTEIN FDHD"/>
    <property type="match status" value="1"/>
</dbReference>
<dbReference type="GO" id="GO:0006777">
    <property type="term" value="P:Mo-molybdopterin cofactor biosynthetic process"/>
    <property type="evidence" value="ECO:0007669"/>
    <property type="project" value="UniProtKB-KW"/>
</dbReference>
<dbReference type="Gene3D" id="3.10.20.10">
    <property type="match status" value="1"/>
</dbReference>
<dbReference type="PIRSF" id="PIRSF015626">
    <property type="entry name" value="FdhD"/>
    <property type="match status" value="1"/>
</dbReference>
<keyword evidence="2" id="KW-0501">Molybdenum cofactor biosynthesis</keyword>
<evidence type="ECO:0000313" key="4">
    <source>
        <dbReference type="Proteomes" id="UP000199800"/>
    </source>
</evidence>
<keyword evidence="1" id="KW-0963">Cytoplasm</keyword>
<dbReference type="EMBL" id="FOHN01000020">
    <property type="protein sequence ID" value="SET43606.1"/>
    <property type="molecule type" value="Genomic_DNA"/>
</dbReference>
<gene>
    <name evidence="3" type="ORF">SAMN04487772_12043</name>
</gene>
<dbReference type="Proteomes" id="UP000199800">
    <property type="component" value="Unassembled WGS sequence"/>
</dbReference>
<proteinExistence type="predicted"/>
<sequence length="274" mass="31322">MYCRRYYQNAMQVALERDDWSCFQTEESMYYQENGEVRKREENLLREHHFHIFLNGTPYAVLVCTPMQLTALVVGHLATSCIIADVSDIKKIEYNEDNSNCQVWLWKENVAEYIDKEWITSSENNQKIYEALKVPEVRENTFVWKPEWITAMAEMFRKDTELHASTHGTHSCFLGRGGKILYVCEDIGRHNALDKAVGMGMLNGIALSDCMIYISGRVPLDMLGKIIRTRIPLIASNTVPTSQSVALAKQKNITLIGKARPNGFIIYADGRKDG</sequence>
<dbReference type="GO" id="GO:0016783">
    <property type="term" value="F:sulfurtransferase activity"/>
    <property type="evidence" value="ECO:0007669"/>
    <property type="project" value="InterPro"/>
</dbReference>
<protein>
    <submittedName>
        <fullName evidence="3">FdhD protein</fullName>
    </submittedName>
</protein>
<dbReference type="NCBIfam" id="TIGR00129">
    <property type="entry name" value="fdhD_narQ"/>
    <property type="match status" value="1"/>
</dbReference>
<dbReference type="Pfam" id="PF02634">
    <property type="entry name" value="FdhD-NarQ"/>
    <property type="match status" value="1"/>
</dbReference>
<dbReference type="SUPFAM" id="SSF53927">
    <property type="entry name" value="Cytidine deaminase-like"/>
    <property type="match status" value="1"/>
</dbReference>
<dbReference type="RefSeq" id="WP_092478480.1">
    <property type="nucleotide sequence ID" value="NZ_FOHN01000020.1"/>
</dbReference>
<dbReference type="PANTHER" id="PTHR30592">
    <property type="entry name" value="FORMATE DEHYDROGENASE"/>
    <property type="match status" value="1"/>
</dbReference>
<organism evidence="3 4">
    <name type="scientific">[Clostridium] polysaccharolyticum</name>
    <dbReference type="NCBI Taxonomy" id="29364"/>
    <lineage>
        <taxon>Bacteria</taxon>
        <taxon>Bacillati</taxon>
        <taxon>Bacillota</taxon>
        <taxon>Clostridia</taxon>
        <taxon>Lachnospirales</taxon>
        <taxon>Lachnospiraceae</taxon>
    </lineage>
</organism>
<evidence type="ECO:0000256" key="2">
    <source>
        <dbReference type="ARBA" id="ARBA00023150"/>
    </source>
</evidence>
<evidence type="ECO:0000313" key="3">
    <source>
        <dbReference type="EMBL" id="SET43606.1"/>
    </source>
</evidence>
<evidence type="ECO:0000256" key="1">
    <source>
        <dbReference type="ARBA" id="ARBA00022490"/>
    </source>
</evidence>
<dbReference type="InterPro" id="IPR016193">
    <property type="entry name" value="Cytidine_deaminase-like"/>
</dbReference>
<keyword evidence="4" id="KW-1185">Reference proteome</keyword>
<dbReference type="STRING" id="29364.SAMN04487772_12043"/>
<accession>A0A1I0EEL4</accession>
<dbReference type="OrthoDB" id="9782042at2"/>